<evidence type="ECO:0000313" key="16">
    <source>
        <dbReference type="EMBL" id="QHQ36845.1"/>
    </source>
</evidence>
<keyword evidence="7" id="KW-0256">Endoplasmic reticulum</keyword>
<keyword evidence="3" id="KW-0328">Glycosyltransferase</keyword>
<accession>A0A6P1T526</accession>
<dbReference type="InterPro" id="IPR045971">
    <property type="entry name" value="DUF5927"/>
</dbReference>
<evidence type="ECO:0000256" key="11">
    <source>
        <dbReference type="ARBA" id="ARBA00023136"/>
    </source>
</evidence>
<evidence type="ECO:0000256" key="13">
    <source>
        <dbReference type="ARBA" id="ARBA00023180"/>
    </source>
</evidence>
<evidence type="ECO:0000256" key="4">
    <source>
        <dbReference type="ARBA" id="ARBA00022679"/>
    </source>
</evidence>
<keyword evidence="10" id="KW-0333">Golgi apparatus</keyword>
<evidence type="ECO:0000256" key="6">
    <source>
        <dbReference type="ARBA" id="ARBA00022723"/>
    </source>
</evidence>
<reference evidence="16 17" key="1">
    <citation type="submission" date="2019-12" db="EMBL/GenBank/DDBJ databases">
        <title>Complete genome sequence of Algicella marina strain 9Alg 56(T) isolated from the red alga Tichocarpus crinitus.</title>
        <authorList>
            <person name="Kim S.-G."/>
            <person name="Nedashkovskaya O.I."/>
        </authorList>
    </citation>
    <scope>NUCLEOTIDE SEQUENCE [LARGE SCALE GENOMIC DNA]</scope>
    <source>
        <strain evidence="16 17">9Alg 56</strain>
    </source>
</reference>
<dbReference type="GO" id="GO:0016020">
    <property type="term" value="C:membrane"/>
    <property type="evidence" value="ECO:0007669"/>
    <property type="project" value="InterPro"/>
</dbReference>
<evidence type="ECO:0000256" key="10">
    <source>
        <dbReference type="ARBA" id="ARBA00023034"/>
    </source>
</evidence>
<dbReference type="InterPro" id="IPR043538">
    <property type="entry name" value="XYLT"/>
</dbReference>
<keyword evidence="8" id="KW-0735">Signal-anchor</keyword>
<dbReference type="AlphaFoldDB" id="A0A6P1T526"/>
<evidence type="ECO:0000256" key="14">
    <source>
        <dbReference type="ARBA" id="ARBA00042865"/>
    </source>
</evidence>
<evidence type="ECO:0000256" key="7">
    <source>
        <dbReference type="ARBA" id="ARBA00022824"/>
    </source>
</evidence>
<name>A0A6P1T526_9RHOB</name>
<dbReference type="GO" id="GO:0050650">
    <property type="term" value="P:chondroitin sulfate proteoglycan biosynthetic process"/>
    <property type="evidence" value="ECO:0007669"/>
    <property type="project" value="TreeGrafter"/>
</dbReference>
<dbReference type="GO" id="GO:0046872">
    <property type="term" value="F:metal ion binding"/>
    <property type="evidence" value="ECO:0007669"/>
    <property type="project" value="UniProtKB-KW"/>
</dbReference>
<gene>
    <name evidence="16" type="ORF">GO499_17480</name>
</gene>
<evidence type="ECO:0000256" key="2">
    <source>
        <dbReference type="ARBA" id="ARBA00004648"/>
    </source>
</evidence>
<proteinExistence type="predicted"/>
<evidence type="ECO:0000256" key="8">
    <source>
        <dbReference type="ARBA" id="ARBA00022968"/>
    </source>
</evidence>
<organism evidence="16 17">
    <name type="scientific">Algicella marina</name>
    <dbReference type="NCBI Taxonomy" id="2683284"/>
    <lineage>
        <taxon>Bacteria</taxon>
        <taxon>Pseudomonadati</taxon>
        <taxon>Pseudomonadota</taxon>
        <taxon>Alphaproteobacteria</taxon>
        <taxon>Rhodobacterales</taxon>
        <taxon>Paracoccaceae</taxon>
        <taxon>Algicella</taxon>
    </lineage>
</organism>
<dbReference type="Proteomes" id="UP000464495">
    <property type="component" value="Chromosome"/>
</dbReference>
<keyword evidence="13" id="KW-0325">Glycoprotein</keyword>
<dbReference type="EMBL" id="CP046620">
    <property type="protein sequence ID" value="QHQ36845.1"/>
    <property type="molecule type" value="Genomic_DNA"/>
</dbReference>
<dbReference type="GO" id="GO:0030158">
    <property type="term" value="F:protein xylosyltransferase activity"/>
    <property type="evidence" value="ECO:0007669"/>
    <property type="project" value="InterPro"/>
</dbReference>
<evidence type="ECO:0000256" key="12">
    <source>
        <dbReference type="ARBA" id="ARBA00023157"/>
    </source>
</evidence>
<keyword evidence="12" id="KW-1015">Disulfide bond</keyword>
<keyword evidence="17" id="KW-1185">Reference proteome</keyword>
<feature type="domain" description="DUF5927" evidence="15">
    <location>
        <begin position="271"/>
        <end position="544"/>
    </location>
</feature>
<evidence type="ECO:0000256" key="3">
    <source>
        <dbReference type="ARBA" id="ARBA00022676"/>
    </source>
</evidence>
<evidence type="ECO:0000313" key="17">
    <source>
        <dbReference type="Proteomes" id="UP000464495"/>
    </source>
</evidence>
<dbReference type="KEGG" id="amaq:GO499_17480"/>
<keyword evidence="4 16" id="KW-0808">Transferase</keyword>
<sequence length="573" mass="65943">MLRWLAVIGIVILAHNHLHRVESLARYLAGQSCAVVIHIDKTASAEAADGLIAALASIPNIAFSERHHCEWGRFSLVEAALTASRQLLDSFPEATHVALISGSCLPIRPITELAAHLAEEPEADHIESVLVEQDGWVRDGLSAERFTLYFPFSFQRHRRIFDRFVDLQRKLKVRRQMPEGLSPHIGLQWWCLSRGTLQRIFDDPLLPAYKRFFKLTWIPDESFFQTLARKHSRHIINRPLTFVTFDNQGKPFTFYDDHLDLLTKCDNFFVRKIWPGADKLYEELLDPSRKSPDPATRSSDPMLKAVTRSVNLRSRGRPGLINQNRYTSRWYEQVFATARPYYVFDGFDRLFPRFLEGLRESEGLEMHGHLYAADKVEFIGDAQVFAGNLIASPPHRDYRPDQFLVNLVWGRRQILQGFLHDFGPSIRLRRHILRDPNAQIVRIAEGWMLAAYLHSRSQPDMEAVFFGLFRSERENLTKGFEEWDLKADILEIPLLALLNRPLRTARSIQTVLPPDTDIAPALSHIAVPEGFPEFLERMASEGFDIPEMEPLLAALRRQQKSDGFDPAKQIRRI</sequence>
<dbReference type="GO" id="GO:0015012">
    <property type="term" value="P:heparan sulfate proteoglycan biosynthetic process"/>
    <property type="evidence" value="ECO:0007669"/>
    <property type="project" value="TreeGrafter"/>
</dbReference>
<dbReference type="Pfam" id="PF02485">
    <property type="entry name" value="Branch"/>
    <property type="match status" value="1"/>
</dbReference>
<keyword evidence="5" id="KW-0812">Transmembrane</keyword>
<evidence type="ECO:0000256" key="1">
    <source>
        <dbReference type="ARBA" id="ARBA00004323"/>
    </source>
</evidence>
<keyword evidence="9" id="KW-1133">Transmembrane helix</keyword>
<comment type="subcellular location">
    <subcellularLocation>
        <location evidence="2">Endoplasmic reticulum membrane</location>
        <topology evidence="2">Single-pass type II membrane protein</topology>
    </subcellularLocation>
    <subcellularLocation>
        <location evidence="1">Golgi apparatus membrane</location>
        <topology evidence="1">Single-pass type II membrane protein</topology>
    </subcellularLocation>
</comment>
<dbReference type="InterPro" id="IPR003406">
    <property type="entry name" value="Glyco_trans_14"/>
</dbReference>
<keyword evidence="11" id="KW-0472">Membrane</keyword>
<evidence type="ECO:0000256" key="9">
    <source>
        <dbReference type="ARBA" id="ARBA00022989"/>
    </source>
</evidence>
<keyword evidence="6" id="KW-0479">Metal-binding</keyword>
<protein>
    <recommendedName>
        <fullName evidence="14">Peptide O-xylosyltransferase</fullName>
    </recommendedName>
</protein>
<evidence type="ECO:0000256" key="5">
    <source>
        <dbReference type="ARBA" id="ARBA00022692"/>
    </source>
</evidence>
<dbReference type="Pfam" id="PF19349">
    <property type="entry name" value="DUF5927"/>
    <property type="match status" value="1"/>
</dbReference>
<dbReference type="PANTHER" id="PTHR46025">
    <property type="entry name" value="XYLOSYLTRANSFERASE OXT"/>
    <property type="match status" value="1"/>
</dbReference>
<dbReference type="PANTHER" id="PTHR46025:SF3">
    <property type="entry name" value="XYLOSYLTRANSFERASE OXT"/>
    <property type="match status" value="1"/>
</dbReference>
<evidence type="ECO:0000259" key="15">
    <source>
        <dbReference type="Pfam" id="PF19349"/>
    </source>
</evidence>